<protein>
    <submittedName>
        <fullName evidence="1">Uncharacterized protein</fullName>
    </submittedName>
</protein>
<dbReference type="AlphaFoldDB" id="A0AB33BKS8"/>
<dbReference type="Proteomes" id="UP000192439">
    <property type="component" value="Chromosome"/>
</dbReference>
<keyword evidence="2" id="KW-1185">Reference proteome</keyword>
<sequence length="42" mass="4691">MWGVGKLTNQYYCLLSISHSPISYLLSPISYLLSPNLSINTC</sequence>
<gene>
    <name evidence="1" type="ORF">BH695_0160</name>
</gene>
<proteinExistence type="predicted"/>
<accession>A0AB33BKS8</accession>
<reference evidence="1 2" key="1">
    <citation type="journal article" date="2018" name="Harmful Algae">
        <title>The highly heterogeneous methylated genomes and diverse restriction-modification systems of bloom-forming Microcystis.</title>
        <authorList>
            <person name="Zhao L."/>
            <person name="Song Y."/>
            <person name="Li L."/>
            <person name="Gan N."/>
            <person name="Brand J.J."/>
            <person name="Song L."/>
        </authorList>
    </citation>
    <scope>NUCLEOTIDE SEQUENCE [LARGE SCALE GENOMIC DNA]</scope>
    <source>
        <strain evidence="1 2">PCC 7806SL</strain>
    </source>
</reference>
<evidence type="ECO:0000313" key="2">
    <source>
        <dbReference type="Proteomes" id="UP000192439"/>
    </source>
</evidence>
<evidence type="ECO:0000313" key="1">
    <source>
        <dbReference type="EMBL" id="ARI79443.1"/>
    </source>
</evidence>
<organism evidence="1 2">
    <name type="scientific">Microcystis aeruginosa PCC 7806SL</name>
    <dbReference type="NCBI Taxonomy" id="1903187"/>
    <lineage>
        <taxon>Bacteria</taxon>
        <taxon>Bacillati</taxon>
        <taxon>Cyanobacteriota</taxon>
        <taxon>Cyanophyceae</taxon>
        <taxon>Oscillatoriophycideae</taxon>
        <taxon>Chroococcales</taxon>
        <taxon>Microcystaceae</taxon>
        <taxon>Microcystis</taxon>
    </lineage>
</organism>
<dbReference type="EMBL" id="CP020771">
    <property type="protein sequence ID" value="ARI79443.1"/>
    <property type="molecule type" value="Genomic_DNA"/>
</dbReference>
<name>A0AB33BKS8_MICA7</name>